<name>A0A540MPI4_MALBA</name>
<evidence type="ECO:0000313" key="3">
    <source>
        <dbReference type="Proteomes" id="UP000315295"/>
    </source>
</evidence>
<accession>A0A540MPI4</accession>
<sequence>MSSVQRQSSSGSDGSATVDEKKRKRMLSNRSLRPIRIPIDPTGPRRWTRRRGRGCCPTVKPRGVRG</sequence>
<keyword evidence="3" id="KW-1185">Reference proteome</keyword>
<gene>
    <name evidence="2" type="ORF">C1H46_014027</name>
</gene>
<proteinExistence type="predicted"/>
<organism evidence="2 3">
    <name type="scientific">Malus baccata</name>
    <name type="common">Siberian crab apple</name>
    <name type="synonym">Pyrus baccata</name>
    <dbReference type="NCBI Taxonomy" id="106549"/>
    <lineage>
        <taxon>Eukaryota</taxon>
        <taxon>Viridiplantae</taxon>
        <taxon>Streptophyta</taxon>
        <taxon>Embryophyta</taxon>
        <taxon>Tracheophyta</taxon>
        <taxon>Spermatophyta</taxon>
        <taxon>Magnoliopsida</taxon>
        <taxon>eudicotyledons</taxon>
        <taxon>Gunneridae</taxon>
        <taxon>Pentapetalae</taxon>
        <taxon>rosids</taxon>
        <taxon>fabids</taxon>
        <taxon>Rosales</taxon>
        <taxon>Rosaceae</taxon>
        <taxon>Amygdaloideae</taxon>
        <taxon>Maleae</taxon>
        <taxon>Malus</taxon>
    </lineage>
</organism>
<dbReference type="EMBL" id="VIEB01000217">
    <property type="protein sequence ID" value="TQE00300.1"/>
    <property type="molecule type" value="Genomic_DNA"/>
</dbReference>
<evidence type="ECO:0000313" key="2">
    <source>
        <dbReference type="EMBL" id="TQE00300.1"/>
    </source>
</evidence>
<dbReference type="Proteomes" id="UP000315295">
    <property type="component" value="Unassembled WGS sequence"/>
</dbReference>
<protein>
    <submittedName>
        <fullName evidence="2">Uncharacterized protein</fullName>
    </submittedName>
</protein>
<comment type="caution">
    <text evidence="2">The sequence shown here is derived from an EMBL/GenBank/DDBJ whole genome shotgun (WGS) entry which is preliminary data.</text>
</comment>
<feature type="compositionally biased region" description="Low complexity" evidence="1">
    <location>
        <begin position="1"/>
        <end position="15"/>
    </location>
</feature>
<reference evidence="2 3" key="1">
    <citation type="journal article" date="2019" name="G3 (Bethesda)">
        <title>Sequencing of a Wild Apple (Malus baccata) Genome Unravels the Differences Between Cultivated and Wild Apple Species Regarding Disease Resistance and Cold Tolerance.</title>
        <authorList>
            <person name="Chen X."/>
        </authorList>
    </citation>
    <scope>NUCLEOTIDE SEQUENCE [LARGE SCALE GENOMIC DNA]</scope>
    <source>
        <strain evidence="3">cv. Shandingzi</strain>
        <tissue evidence="2">Leaves</tissue>
    </source>
</reference>
<feature type="region of interest" description="Disordered" evidence="1">
    <location>
        <begin position="1"/>
        <end position="66"/>
    </location>
</feature>
<evidence type="ECO:0000256" key="1">
    <source>
        <dbReference type="SAM" id="MobiDB-lite"/>
    </source>
</evidence>
<dbReference type="AlphaFoldDB" id="A0A540MPI4"/>